<comment type="caution">
    <text evidence="8">The sequence shown here is derived from an EMBL/GenBank/DDBJ whole genome shotgun (WGS) entry which is preliminary data.</text>
</comment>
<dbReference type="AlphaFoldDB" id="A0A542ZP22"/>
<keyword evidence="5 7" id="KW-1133">Transmembrane helix</keyword>
<feature type="transmembrane region" description="Helical" evidence="7">
    <location>
        <begin position="63"/>
        <end position="88"/>
    </location>
</feature>
<protein>
    <submittedName>
        <fullName evidence="8">Multisubunit sodium/proton antiporter MrpE subunit</fullName>
    </submittedName>
</protein>
<dbReference type="InterPro" id="IPR002758">
    <property type="entry name" value="Cation_antiport_E"/>
</dbReference>
<dbReference type="OrthoDB" id="3556991at2"/>
<evidence type="ECO:0000256" key="3">
    <source>
        <dbReference type="ARBA" id="ARBA00022475"/>
    </source>
</evidence>
<evidence type="ECO:0000256" key="7">
    <source>
        <dbReference type="SAM" id="Phobius"/>
    </source>
</evidence>
<feature type="transmembrane region" description="Helical" evidence="7">
    <location>
        <begin position="36"/>
        <end position="56"/>
    </location>
</feature>
<dbReference type="GO" id="GO:0005886">
    <property type="term" value="C:plasma membrane"/>
    <property type="evidence" value="ECO:0007669"/>
    <property type="project" value="UniProtKB-SubCell"/>
</dbReference>
<evidence type="ECO:0000256" key="5">
    <source>
        <dbReference type="ARBA" id="ARBA00022989"/>
    </source>
</evidence>
<keyword evidence="4 7" id="KW-0812">Transmembrane</keyword>
<name>A0A542ZP22_RARFA</name>
<dbReference type="PANTHER" id="PTHR34584">
    <property type="entry name" value="NA(+)/H(+) ANTIPORTER SUBUNIT E1"/>
    <property type="match status" value="1"/>
</dbReference>
<dbReference type="Proteomes" id="UP000315389">
    <property type="component" value="Unassembled WGS sequence"/>
</dbReference>
<evidence type="ECO:0000256" key="4">
    <source>
        <dbReference type="ARBA" id="ARBA00022692"/>
    </source>
</evidence>
<organism evidence="8 9">
    <name type="scientific">Rarobacter faecitabidus</name>
    <dbReference type="NCBI Taxonomy" id="13243"/>
    <lineage>
        <taxon>Bacteria</taxon>
        <taxon>Bacillati</taxon>
        <taxon>Actinomycetota</taxon>
        <taxon>Actinomycetes</taxon>
        <taxon>Micrococcales</taxon>
        <taxon>Rarobacteraceae</taxon>
        <taxon>Rarobacter</taxon>
    </lineage>
</organism>
<dbReference type="GO" id="GO:0008324">
    <property type="term" value="F:monoatomic cation transmembrane transporter activity"/>
    <property type="evidence" value="ECO:0007669"/>
    <property type="project" value="InterPro"/>
</dbReference>
<gene>
    <name evidence="8" type="ORF">FB461_1744</name>
</gene>
<dbReference type="RefSeq" id="WP_142121106.1">
    <property type="nucleotide sequence ID" value="NZ_BAAASV010000002.1"/>
</dbReference>
<proteinExistence type="inferred from homology"/>
<keyword evidence="6 7" id="KW-0472">Membrane</keyword>
<reference evidence="8 9" key="1">
    <citation type="submission" date="2019-06" db="EMBL/GenBank/DDBJ databases">
        <title>Sequencing the genomes of 1000 actinobacteria strains.</title>
        <authorList>
            <person name="Klenk H.-P."/>
        </authorList>
    </citation>
    <scope>NUCLEOTIDE SEQUENCE [LARGE SCALE GENOMIC DNA]</scope>
    <source>
        <strain evidence="8 9">DSM 4813</strain>
    </source>
</reference>
<dbReference type="NCBIfam" id="NF006521">
    <property type="entry name" value="PRK08965.1-5"/>
    <property type="match status" value="1"/>
</dbReference>
<evidence type="ECO:0000256" key="2">
    <source>
        <dbReference type="ARBA" id="ARBA00006228"/>
    </source>
</evidence>
<keyword evidence="9" id="KW-1185">Reference proteome</keyword>
<keyword evidence="3" id="KW-1003">Cell membrane</keyword>
<evidence type="ECO:0000256" key="6">
    <source>
        <dbReference type="ARBA" id="ARBA00023136"/>
    </source>
</evidence>
<comment type="subcellular location">
    <subcellularLocation>
        <location evidence="1">Cell membrane</location>
        <topology evidence="1">Multi-pass membrane protein</topology>
    </subcellularLocation>
</comment>
<evidence type="ECO:0000256" key="1">
    <source>
        <dbReference type="ARBA" id="ARBA00004651"/>
    </source>
</evidence>
<evidence type="ECO:0000313" key="9">
    <source>
        <dbReference type="Proteomes" id="UP000315389"/>
    </source>
</evidence>
<comment type="similarity">
    <text evidence="2">Belongs to the CPA3 antiporters (TC 2.A.63) subunit E family.</text>
</comment>
<dbReference type="EMBL" id="VFOS01000002">
    <property type="protein sequence ID" value="TQL62108.1"/>
    <property type="molecule type" value="Genomic_DNA"/>
</dbReference>
<accession>A0A542ZP22</accession>
<sequence length="195" mass="21183">MMTPHRRGGKTSLIGVLVLTLMWALLWGTFAPGTLVAGLLVAIVIVLTLPLTRVGFAGKVRPWYVLVLLVWFHWDLLRASFQVAALAFRRRTPRGAIIGVRLRRANDLTMTAVAQISALLPGTLVVDAHRMTGVLYLHVLDIDVAGGADKVRADVLTLEARVMRAMGSTKDLDEFSLTRSSRASSASGTTGERLP</sequence>
<dbReference type="PANTHER" id="PTHR34584:SF1">
    <property type="entry name" value="NA(+)_H(+) ANTIPORTER SUBUNIT E1"/>
    <property type="match status" value="1"/>
</dbReference>
<dbReference type="Pfam" id="PF01899">
    <property type="entry name" value="MNHE"/>
    <property type="match status" value="1"/>
</dbReference>
<feature type="transmembrane region" description="Helical" evidence="7">
    <location>
        <begin position="12"/>
        <end position="30"/>
    </location>
</feature>
<evidence type="ECO:0000313" key="8">
    <source>
        <dbReference type="EMBL" id="TQL62108.1"/>
    </source>
</evidence>